<protein>
    <submittedName>
        <fullName evidence="2">Uncharacterized protein</fullName>
    </submittedName>
</protein>
<feature type="compositionally biased region" description="Basic residues" evidence="1">
    <location>
        <begin position="789"/>
        <end position="799"/>
    </location>
</feature>
<dbReference type="PANTHER" id="PTHR37291:SF1">
    <property type="entry name" value="TYPE IV METHYL-DIRECTED RESTRICTION ENZYME ECOKMCRB SUBUNIT"/>
    <property type="match status" value="1"/>
</dbReference>
<reference evidence="2" key="1">
    <citation type="journal article" date="2019" name="Sci. Rep.">
        <title>Draft genome of Tanacetum cinerariifolium, the natural source of mosquito coil.</title>
        <authorList>
            <person name="Yamashiro T."/>
            <person name="Shiraishi A."/>
            <person name="Satake H."/>
            <person name="Nakayama K."/>
        </authorList>
    </citation>
    <scope>NUCLEOTIDE SEQUENCE</scope>
</reference>
<feature type="region of interest" description="Disordered" evidence="1">
    <location>
        <begin position="770"/>
        <end position="799"/>
    </location>
</feature>
<gene>
    <name evidence="2" type="ORF">Tci_574590</name>
</gene>
<dbReference type="PANTHER" id="PTHR37291">
    <property type="entry name" value="5-METHYLCYTOSINE-SPECIFIC RESTRICTION ENZYME B"/>
    <property type="match status" value="1"/>
</dbReference>
<evidence type="ECO:0000256" key="1">
    <source>
        <dbReference type="SAM" id="MobiDB-lite"/>
    </source>
</evidence>
<evidence type="ECO:0000313" key="2">
    <source>
        <dbReference type="EMBL" id="GFA02618.1"/>
    </source>
</evidence>
<name>A0A699J0S1_TANCI</name>
<dbReference type="InterPro" id="IPR052934">
    <property type="entry name" value="Methyl-DNA_Rec/Restrict_Enz"/>
</dbReference>
<organism evidence="2">
    <name type="scientific">Tanacetum cinerariifolium</name>
    <name type="common">Dalmatian daisy</name>
    <name type="synonym">Chrysanthemum cinerariifolium</name>
    <dbReference type="NCBI Taxonomy" id="118510"/>
    <lineage>
        <taxon>Eukaryota</taxon>
        <taxon>Viridiplantae</taxon>
        <taxon>Streptophyta</taxon>
        <taxon>Embryophyta</taxon>
        <taxon>Tracheophyta</taxon>
        <taxon>Spermatophyta</taxon>
        <taxon>Magnoliopsida</taxon>
        <taxon>eudicotyledons</taxon>
        <taxon>Gunneridae</taxon>
        <taxon>Pentapetalae</taxon>
        <taxon>asterids</taxon>
        <taxon>campanulids</taxon>
        <taxon>Asterales</taxon>
        <taxon>Asteraceae</taxon>
        <taxon>Asteroideae</taxon>
        <taxon>Anthemideae</taxon>
        <taxon>Anthemidinae</taxon>
        <taxon>Tanacetum</taxon>
    </lineage>
</organism>
<proteinExistence type="predicted"/>
<feature type="non-terminal residue" evidence="2">
    <location>
        <position position="1"/>
    </location>
</feature>
<comment type="caution">
    <text evidence="2">The sequence shown here is derived from an EMBL/GenBank/DDBJ whole genome shotgun (WGS) entry which is preliminary data.</text>
</comment>
<dbReference type="EMBL" id="BKCJ010357623">
    <property type="protein sequence ID" value="GFA02618.1"/>
    <property type="molecule type" value="Genomic_DNA"/>
</dbReference>
<accession>A0A699J0S1</accession>
<dbReference type="AlphaFoldDB" id="A0A699J0S1"/>
<sequence length="799" mass="92668">YYAGHFMKALARAYKNIIDTYITKTDGDSIIHESAIKEPDNVVLVIDEINRGNSASIFGTVFQLLDREKSGWSSYGVTISDLEYEQLLLEIGFENKSAYNEHYEQLDNTFKYNEHSGLSRIKKDSLLEKLYQSLNQHKGYTADDGSLVAIKERTIYMPNNLSLLASMNTSDNSVYFMDNAFKRRWDWEFINTEDSGAHPDIANREILLFNQDSKIDFIKTDKEHGRKTYSFVGLQRNRENENLEFWLPLGFENFDEKNFDNVKSFFFKMYRTFKIYSSNKLSSLREQVTSDRDGFIEAEEGFAFINKNHDESIFYGKLNSLDRILEGYDDLRIASIEKKESRDAIIDYTKIHRYMHKAMYIGADIIYLDEMNIAKNIISQEGPPILQIFSFIYVEIKKELEELNGVTERAFDLSEQFKNNYLQPDSSLFDENNFSETISVLKDILDDIDINTVYKDGDYWHFYEATEAFLYGERNENASGIYWGINNFYDVWEDMCQIYMLNAYNHENLILFADTNNHLKDYGRLGINPYQLRLNHLPNKRTIKPDLVLLKGFLSKGEKSLSASYTLREKKLNSKSYYTINWTNYLDMKTQHPVIHQIFTTYLAKNEDRQNPAQKGIRGCDIVDFEQEVENALADSVTINIPDGTYPLLTDVSDRFIIRIVDYKYMHLLDYESYSPTKGEQGKLRINLSWNTTDDLDLSVITPGGEIISYNSKIIEYQGIIGELDIDRNASVDIVSNPQENINWDGYPSGLHKVVVNFYKMREKEKWAAATVPSPVHSAESEHPSGSSARRRQRLAGGH</sequence>